<gene>
    <name evidence="2" type="ORF">CWO36_21815</name>
</gene>
<name>A0A2T5E368_VIBSP</name>
<reference evidence="2 3" key="1">
    <citation type="submission" date="2017-11" db="EMBL/GenBank/DDBJ databases">
        <title>Population delineation of vibrios coincides with oyster pathogenicity.</title>
        <authorList>
            <person name="Bruto M."/>
            <person name="Labreuche Y."/>
            <person name="James A."/>
            <person name="Piel D."/>
            <person name="Chenivesse S."/>
            <person name="Petton B."/>
            <person name="Polz M.F."/>
            <person name="Le Roux F."/>
        </authorList>
    </citation>
    <scope>NUCLEOTIDE SEQUENCE [LARGE SCALE GENOMIC DNA]</scope>
    <source>
        <strain evidence="2 3">1F_55</strain>
    </source>
</reference>
<organism evidence="2 3">
    <name type="scientific">Vibrio splendidus</name>
    <dbReference type="NCBI Taxonomy" id="29497"/>
    <lineage>
        <taxon>Bacteria</taxon>
        <taxon>Pseudomonadati</taxon>
        <taxon>Pseudomonadota</taxon>
        <taxon>Gammaproteobacteria</taxon>
        <taxon>Vibrionales</taxon>
        <taxon>Vibrionaceae</taxon>
        <taxon>Vibrio</taxon>
    </lineage>
</organism>
<dbReference type="InterPro" id="IPR027417">
    <property type="entry name" value="P-loop_NTPase"/>
</dbReference>
<evidence type="ECO:0000259" key="1">
    <source>
        <dbReference type="Pfam" id="PF07693"/>
    </source>
</evidence>
<dbReference type="AlphaFoldDB" id="A0A2T5E368"/>
<dbReference type="EMBL" id="PIGA01000049">
    <property type="protein sequence ID" value="PTP13747.1"/>
    <property type="molecule type" value="Genomic_DNA"/>
</dbReference>
<evidence type="ECO:0000313" key="3">
    <source>
        <dbReference type="Proteomes" id="UP000244080"/>
    </source>
</evidence>
<dbReference type="Gene3D" id="3.40.50.300">
    <property type="entry name" value="P-loop containing nucleotide triphosphate hydrolases"/>
    <property type="match status" value="1"/>
</dbReference>
<protein>
    <submittedName>
        <fullName evidence="2">NTPase KAP</fullName>
    </submittedName>
</protein>
<feature type="domain" description="KAP NTPase" evidence="1">
    <location>
        <begin position="53"/>
        <end position="283"/>
    </location>
</feature>
<dbReference type="Proteomes" id="UP000244080">
    <property type="component" value="Unassembled WGS sequence"/>
</dbReference>
<accession>A0A2T5E368</accession>
<dbReference type="RefSeq" id="WP_017085362.1">
    <property type="nucleotide sequence ID" value="NZ_CAWNZY010000061.1"/>
</dbReference>
<evidence type="ECO:0000313" key="2">
    <source>
        <dbReference type="EMBL" id="PTP13747.1"/>
    </source>
</evidence>
<dbReference type="InterPro" id="IPR011646">
    <property type="entry name" value="KAP_P-loop"/>
</dbReference>
<comment type="caution">
    <text evidence="2">The sequence shown here is derived from an EMBL/GenBank/DDBJ whole genome shotgun (WGS) entry which is preliminary data.</text>
</comment>
<proteinExistence type="predicted"/>
<dbReference type="SUPFAM" id="SSF52540">
    <property type="entry name" value="P-loop containing nucleoside triphosphate hydrolases"/>
    <property type="match status" value="1"/>
</dbReference>
<dbReference type="Pfam" id="PF07693">
    <property type="entry name" value="KAP_NTPase"/>
    <property type="match status" value="1"/>
</dbReference>
<sequence>MPSNVVINWSQPVDIDGAHYPKDTLNRAKYAQYLSNFLASKGYDESRDGEDKKRNYVLNLNSEWGSGKTYFLKRWAEDLKAHHPVVYVDAWQQDYSDDPLMTVISSMVSQLREQAGRAEDNTAISVIGKAGGLFKALAPALVGGVTKKFTGIDFAAVMNDAEGASAESDIKDEDGNALDMSAAAAKAVQYMLDEHEGKAKAISALKQSVSQWLEAVKGFTDKQYPAFVFIDELDRCRPSYAVEMLETIKHIFDIKGVVFVVATDTRQLQHAVKVVYGQGFDADIYLGRFFNTRYALKKMPLKELLSVHCDLDKLSLNALIQKGIGIWPKPMDVNVHFENLSTIYRALKLSERESIQITERLVSIVDNLGSERSLDVYYLAVLMCLKEKHFRLYDQLQHVPMMSKHLEYQGSPMERFDQLLNWGGVTLKLVADVDDYTYSAFSDVHPIYVSFQNSVYDIEIRSLFERIHTHHFDAELARVVCTRAQENLKATATEVSEPLRGHDKLREIFIRHQGDIVSLGLKYEGVKSRYSFYKDLVELSTALDI</sequence>